<dbReference type="Proteomes" id="UP001462961">
    <property type="component" value="Unassembled WGS sequence"/>
</dbReference>
<evidence type="ECO:0000313" key="3">
    <source>
        <dbReference type="Proteomes" id="UP001462961"/>
    </source>
</evidence>
<feature type="domain" description="Double-GTPase 1" evidence="1">
    <location>
        <begin position="6"/>
        <end position="282"/>
    </location>
</feature>
<evidence type="ECO:0000313" key="2">
    <source>
        <dbReference type="EMBL" id="MEO1759608.1"/>
    </source>
</evidence>
<gene>
    <name evidence="2" type="ORF">VOI32_37745</name>
</gene>
<dbReference type="RefSeq" id="WP_012406442.1">
    <property type="nucleotide sequence ID" value="NZ_JAKUCO010000087.1"/>
</dbReference>
<protein>
    <recommendedName>
        <fullName evidence="1">Double-GTPase 1 domain-containing protein</fullName>
    </recommendedName>
</protein>
<dbReference type="InterPro" id="IPR027417">
    <property type="entry name" value="P-loop_NTPase"/>
</dbReference>
<name>A0ABV0E866_9BURK</name>
<proteinExistence type="predicted"/>
<dbReference type="SUPFAM" id="SSF52540">
    <property type="entry name" value="P-loop containing nucleoside triphosphate hydrolases"/>
    <property type="match status" value="1"/>
</dbReference>
<organism evidence="2 3">
    <name type="scientific">Paraburkholderia caribensis</name>
    <dbReference type="NCBI Taxonomy" id="75105"/>
    <lineage>
        <taxon>Bacteria</taxon>
        <taxon>Pseudomonadati</taxon>
        <taxon>Pseudomonadota</taxon>
        <taxon>Betaproteobacteria</taxon>
        <taxon>Burkholderiales</taxon>
        <taxon>Burkholderiaceae</taxon>
        <taxon>Paraburkholderia</taxon>
    </lineage>
</organism>
<accession>A0ABV0E866</accession>
<reference evidence="2 3" key="1">
    <citation type="submission" date="2024-01" db="EMBL/GenBank/DDBJ databases">
        <title>The diversity of rhizobia nodulating Mimosa spp. in eleven states of Brazil covering several biomes is determined by host plant, location, and edaphic factors.</title>
        <authorList>
            <person name="Rouws L."/>
            <person name="Barauna A."/>
            <person name="Beukes C."/>
            <person name="De Faria S.M."/>
            <person name="Gross E."/>
            <person name="Dos Reis Junior F.B."/>
            <person name="Simon M."/>
            <person name="Maluk M."/>
            <person name="Odee D.W."/>
            <person name="Kenicer G."/>
            <person name="Young J.P.W."/>
            <person name="Reis V.M."/>
            <person name="Zilli J."/>
            <person name="James E.K."/>
        </authorList>
    </citation>
    <scope>NUCLEOTIDE SEQUENCE [LARGE SCALE GENOMIC DNA]</scope>
    <source>
        <strain evidence="2 3">JHI1651</strain>
    </source>
</reference>
<dbReference type="InterPro" id="IPR045530">
    <property type="entry name" value="DO-GTPase1"/>
</dbReference>
<sequence>MTRKLVIAGMPESGKSTFLIALRHLLVSHEVQSVLRATRLSDAEKHLNELAEKWLACEQVDRTKQTVEEWVSLHVRKEADSTEAEIVVPDFSGEAFRRPAATGNCSSAIARMLSELDGLLLFTNADRSADDVRLEALAGLFSDPASGTEGGDAKGAPAHSAVPFDPVNMPEEALLVELLQILNRPPRVRTARMIAVIVSAWDVVEEPDLTPEQWFKQHRPMLWQFLRNNDDLWSVRVYGVSAQGGKLPDEKKALQAKIPGERVQIVGHGAQPHDLTAPIDWLMTGSAAKDHA</sequence>
<dbReference type="EMBL" id="JAYLVJ010000083">
    <property type="protein sequence ID" value="MEO1759608.1"/>
    <property type="molecule type" value="Genomic_DNA"/>
</dbReference>
<comment type="caution">
    <text evidence="2">The sequence shown here is derived from an EMBL/GenBank/DDBJ whole genome shotgun (WGS) entry which is preliminary data.</text>
</comment>
<dbReference type="Pfam" id="PF19975">
    <property type="entry name" value="DO-GTPase1"/>
    <property type="match status" value="1"/>
</dbReference>
<evidence type="ECO:0000259" key="1">
    <source>
        <dbReference type="Pfam" id="PF19975"/>
    </source>
</evidence>
<keyword evidence="3" id="KW-1185">Reference proteome</keyword>